<keyword evidence="2" id="KW-1185">Reference proteome</keyword>
<dbReference type="Gene3D" id="3.10.129.10">
    <property type="entry name" value="Hotdog Thioesterase"/>
    <property type="match status" value="1"/>
</dbReference>
<dbReference type="CDD" id="cd03440">
    <property type="entry name" value="hot_dog"/>
    <property type="match status" value="1"/>
</dbReference>
<accession>A0A5Q0QI89</accession>
<protein>
    <submittedName>
        <fullName evidence="1">DUF4442 domain-containing protein</fullName>
    </submittedName>
</protein>
<dbReference type="InterPro" id="IPR029069">
    <property type="entry name" value="HotDog_dom_sf"/>
</dbReference>
<evidence type="ECO:0000313" key="2">
    <source>
        <dbReference type="Proteomes" id="UP000326921"/>
    </source>
</evidence>
<evidence type="ECO:0000313" key="1">
    <source>
        <dbReference type="EMBL" id="QGA27220.1"/>
    </source>
</evidence>
<dbReference type="SUPFAM" id="SSF54637">
    <property type="entry name" value="Thioesterase/thiol ester dehydrase-isomerase"/>
    <property type="match status" value="1"/>
</dbReference>
<name>A0A5Q0QI89_9SPHI</name>
<dbReference type="KEGG" id="sphe:GFH32_13280"/>
<dbReference type="AlphaFoldDB" id="A0A5Q0QI89"/>
<proteinExistence type="predicted"/>
<reference evidence="1 2" key="1">
    <citation type="submission" date="2019-10" db="EMBL/GenBank/DDBJ databases">
        <authorList>
            <person name="Dong K."/>
        </authorList>
    </citation>
    <scope>NUCLEOTIDE SEQUENCE [LARGE SCALE GENOMIC DNA]</scope>
    <source>
        <strain evidence="2">dk4302</strain>
    </source>
</reference>
<dbReference type="Pfam" id="PF14539">
    <property type="entry name" value="DUF4442"/>
    <property type="match status" value="1"/>
</dbReference>
<dbReference type="Proteomes" id="UP000326921">
    <property type="component" value="Chromosome"/>
</dbReference>
<dbReference type="EMBL" id="CP045652">
    <property type="protein sequence ID" value="QGA27220.1"/>
    <property type="molecule type" value="Genomic_DNA"/>
</dbReference>
<organism evidence="1 2">
    <name type="scientific">Sphingobacterium zhuxiongii</name>
    <dbReference type="NCBI Taxonomy" id="2662364"/>
    <lineage>
        <taxon>Bacteria</taxon>
        <taxon>Pseudomonadati</taxon>
        <taxon>Bacteroidota</taxon>
        <taxon>Sphingobacteriia</taxon>
        <taxon>Sphingobacteriales</taxon>
        <taxon>Sphingobacteriaceae</taxon>
        <taxon>Sphingobacterium</taxon>
    </lineage>
</organism>
<gene>
    <name evidence="1" type="ORF">GFH32_13280</name>
</gene>
<dbReference type="InterPro" id="IPR027961">
    <property type="entry name" value="DUF4442"/>
</dbReference>
<sequence length="173" mass="20172">MRLSPKTMKWALRLYPPFFFQRIWVKTILDNYLGADLKINKSIFNINSNGTIFGGTIFSAIDPFYPILLDQYFKHRGILRTVAWLKTAHIEYRKPGRTNLQFSIRLDEAVLQEALESIRTHGKVVKTFATHVYDKDGTLCAVAHNEIYIRNLDFDFDNYYKQKASDEAISTQQ</sequence>